<dbReference type="Gene3D" id="1.10.287.600">
    <property type="entry name" value="Helix hairpin bin"/>
    <property type="match status" value="1"/>
</dbReference>
<accession>A0AA86PWE6</accession>
<proteinExistence type="inferred from homology"/>
<dbReference type="InterPro" id="IPR008280">
    <property type="entry name" value="Tub_FtsZ_C"/>
</dbReference>
<evidence type="ECO:0000256" key="1">
    <source>
        <dbReference type="ARBA" id="ARBA00009636"/>
    </source>
</evidence>
<evidence type="ECO:0000256" key="3">
    <source>
        <dbReference type="ARBA" id="ARBA00022741"/>
    </source>
</evidence>
<organism evidence="5">
    <name type="scientific">Hexamita inflata</name>
    <dbReference type="NCBI Taxonomy" id="28002"/>
    <lineage>
        <taxon>Eukaryota</taxon>
        <taxon>Metamonada</taxon>
        <taxon>Diplomonadida</taxon>
        <taxon>Hexamitidae</taxon>
        <taxon>Hexamitinae</taxon>
        <taxon>Hexamita</taxon>
    </lineage>
</organism>
<keyword evidence="7" id="KW-1185">Reference proteome</keyword>
<dbReference type="EMBL" id="CAXDID020000182">
    <property type="protein sequence ID" value="CAL6049918.1"/>
    <property type="molecule type" value="Genomic_DNA"/>
</dbReference>
<dbReference type="EMBL" id="CATOUU010000735">
    <property type="protein sequence ID" value="CAI9944913.1"/>
    <property type="molecule type" value="Genomic_DNA"/>
</dbReference>
<gene>
    <name evidence="5" type="ORF">HINF_LOCUS32558</name>
    <name evidence="6" type="ORF">HINF_LOCUS43638</name>
</gene>
<evidence type="ECO:0000313" key="6">
    <source>
        <dbReference type="EMBL" id="CAL6049918.1"/>
    </source>
</evidence>
<dbReference type="GO" id="GO:0005525">
    <property type="term" value="F:GTP binding"/>
    <property type="evidence" value="ECO:0007669"/>
    <property type="project" value="UniProtKB-KW"/>
</dbReference>
<evidence type="ECO:0000256" key="2">
    <source>
        <dbReference type="ARBA" id="ARBA00022701"/>
    </source>
</evidence>
<dbReference type="InterPro" id="IPR023123">
    <property type="entry name" value="Tubulin_C"/>
</dbReference>
<reference evidence="5" key="1">
    <citation type="submission" date="2023-06" db="EMBL/GenBank/DDBJ databases">
        <authorList>
            <person name="Kurt Z."/>
        </authorList>
    </citation>
    <scope>NUCLEOTIDE SEQUENCE</scope>
</reference>
<dbReference type="Proteomes" id="UP001642409">
    <property type="component" value="Unassembled WGS sequence"/>
</dbReference>
<keyword evidence="3" id="KW-0547">Nucleotide-binding</keyword>
<comment type="caution">
    <text evidence="5">The sequence shown here is derived from an EMBL/GenBank/DDBJ whole genome shotgun (WGS) entry which is preliminary data.</text>
</comment>
<evidence type="ECO:0000256" key="4">
    <source>
        <dbReference type="ARBA" id="ARBA00023134"/>
    </source>
</evidence>
<dbReference type="SUPFAM" id="SSF55307">
    <property type="entry name" value="Tubulin C-terminal domain-like"/>
    <property type="match status" value="1"/>
</dbReference>
<dbReference type="GO" id="GO:0005874">
    <property type="term" value="C:microtubule"/>
    <property type="evidence" value="ECO:0007669"/>
    <property type="project" value="UniProtKB-KW"/>
</dbReference>
<evidence type="ECO:0000313" key="7">
    <source>
        <dbReference type="Proteomes" id="UP001642409"/>
    </source>
</evidence>
<keyword evidence="2" id="KW-0493">Microtubule</keyword>
<keyword evidence="4" id="KW-0342">GTP-binding</keyword>
<reference evidence="6 7" key="2">
    <citation type="submission" date="2024-07" db="EMBL/GenBank/DDBJ databases">
        <authorList>
            <person name="Akdeniz Z."/>
        </authorList>
    </citation>
    <scope>NUCLEOTIDE SEQUENCE [LARGE SCALE GENOMIC DNA]</scope>
</reference>
<sequence>MRDQFSRLFVRRNFLHWYFGEGMDNQEFVDSLDSLQEQILKYCILPVKVGLDNPIFSGEITVYHPLTRREQIDCAIRI</sequence>
<comment type="similarity">
    <text evidence="1">Belongs to the tubulin family.</text>
</comment>
<protein>
    <submittedName>
        <fullName evidence="5">Beta-tubulin 2</fullName>
    </submittedName>
    <submittedName>
        <fullName evidence="6">Beta-tubulin_2</fullName>
    </submittedName>
</protein>
<dbReference type="AlphaFoldDB" id="A0AA86PWE6"/>
<name>A0AA86PWE6_9EUKA</name>
<evidence type="ECO:0000313" key="5">
    <source>
        <dbReference type="EMBL" id="CAI9944913.1"/>
    </source>
</evidence>